<dbReference type="GO" id="GO:0006265">
    <property type="term" value="P:DNA topological change"/>
    <property type="evidence" value="ECO:0007669"/>
    <property type="project" value="InterPro"/>
</dbReference>
<dbReference type="NCBIfam" id="TIGR01056">
    <property type="entry name" value="topB"/>
    <property type="match status" value="1"/>
</dbReference>
<dbReference type="Gene3D" id="1.10.460.10">
    <property type="entry name" value="Topoisomerase I, domain 2"/>
    <property type="match status" value="1"/>
</dbReference>
<dbReference type="InterPro" id="IPR013824">
    <property type="entry name" value="Topo_IA_cen_sub1"/>
</dbReference>
<organism evidence="15 16">
    <name type="scientific">Blautia wexlerae</name>
    <dbReference type="NCBI Taxonomy" id="418240"/>
    <lineage>
        <taxon>Bacteria</taxon>
        <taxon>Bacillati</taxon>
        <taxon>Bacillota</taxon>
        <taxon>Clostridia</taxon>
        <taxon>Lachnospirales</taxon>
        <taxon>Lachnospiraceae</taxon>
        <taxon>Blautia</taxon>
    </lineage>
</organism>
<dbReference type="CDD" id="cd00186">
    <property type="entry name" value="TOP1Ac"/>
    <property type="match status" value="1"/>
</dbReference>
<keyword evidence="5" id="KW-0460">Magnesium</keyword>
<dbReference type="InterPro" id="IPR013497">
    <property type="entry name" value="Topo_IA_cen"/>
</dbReference>
<evidence type="ECO:0000313" key="15">
    <source>
        <dbReference type="EMBL" id="CUP01274.1"/>
    </source>
</evidence>
<dbReference type="SUPFAM" id="SSF56712">
    <property type="entry name" value="Prokaryotic type I DNA topoisomerase"/>
    <property type="match status" value="1"/>
</dbReference>
<evidence type="ECO:0000256" key="6">
    <source>
        <dbReference type="ARBA" id="ARBA00023029"/>
    </source>
</evidence>
<keyword evidence="4" id="KW-0479">Metal-binding</keyword>
<comment type="catalytic activity">
    <reaction evidence="1">
        <text>ATP-independent breakage of single-stranded DNA, followed by passage and rejoining.</text>
        <dbReference type="EC" id="5.6.2.1"/>
    </reaction>
</comment>
<evidence type="ECO:0000256" key="5">
    <source>
        <dbReference type="ARBA" id="ARBA00022842"/>
    </source>
</evidence>
<dbReference type="GO" id="GO:0003677">
    <property type="term" value="F:DNA binding"/>
    <property type="evidence" value="ECO:0007669"/>
    <property type="project" value="UniProtKB-KW"/>
</dbReference>
<dbReference type="EC" id="5.6.2.1" evidence="3"/>
<dbReference type="AlphaFoldDB" id="A0A174JNA9"/>
<evidence type="ECO:0000259" key="14">
    <source>
        <dbReference type="PROSITE" id="PS52039"/>
    </source>
</evidence>
<sequence>MSYQLVIAEKPSVACSIAGVIGADKKQDGYMEGNGYLVSWCIGHLVSLADAGTYDERFKKWRYDDLPILPQEWQYIIPDDKKKQFDTLRSLMERPDVTGLVCATDAGREGELIFRFVYQMAGCKKPFQRLWISSMEDAAIQDGFAHLKPGTDYDNLYQSALCRAQADWLVGINATRLFSILYHKTLTVGRVQTPTLKMLVDREAKISSFQKEKYHIVQIAAGGMEAASERMGNADDAKALKAACETAQAVCVSVTREKKTEQPPRLYDLTTLQREANRLFGFTAKQTLDYAQQLYEKKLLTYPRTDSQYLTDDMLPTAESLVSGLWPLLPFAAGLDLSPQFGRVLNSKKVSDHHAIVPTMEFVQKGFDGLAEGEKKLLSLVCCKLLCAVAAPHVYEAVTATFTCAGNTFTAKGKTILTPGWKELDRRFKASFKTDADDTAPEPARELPEITEGQPFDKVTAAVTEHFTAPPKSYTEDTLLSAMERAGADDLPEDAERQGLGTPATRASILEKLVQMGFVERRGKQLLPTKDGHNLACVLPEVLTSPQLTAQWETELTAIAKGQADPEGFMAGIAEMTRGLIANYSQISEDAQKLFQTERVVIGKCPRCGESVYEGKKNYYCGNRSCQFVMWKNDRFFEERGKAFTPKIAAALLKDGKAKVKGLRSMKTGKTYDGTVLLADTGGKYVNYRVEQRGKNERQQA</sequence>
<evidence type="ECO:0000256" key="1">
    <source>
        <dbReference type="ARBA" id="ARBA00000213"/>
    </source>
</evidence>
<dbReference type="PROSITE" id="PS52039">
    <property type="entry name" value="TOPO_IA_2"/>
    <property type="match status" value="1"/>
</dbReference>
<evidence type="ECO:0000256" key="3">
    <source>
        <dbReference type="ARBA" id="ARBA00012891"/>
    </source>
</evidence>
<dbReference type="PRINTS" id="PR00417">
    <property type="entry name" value="PRTPISMRASEI"/>
</dbReference>
<dbReference type="GO" id="GO:0046872">
    <property type="term" value="F:metal ion binding"/>
    <property type="evidence" value="ECO:0007669"/>
    <property type="project" value="UniProtKB-KW"/>
</dbReference>
<dbReference type="InterPro" id="IPR005738">
    <property type="entry name" value="TopoIII"/>
</dbReference>
<dbReference type="PANTHER" id="PTHR11390">
    <property type="entry name" value="PROKARYOTIC DNA TOPOISOMERASE"/>
    <property type="match status" value="1"/>
</dbReference>
<dbReference type="SMART" id="SM00436">
    <property type="entry name" value="TOP1Bc"/>
    <property type="match status" value="1"/>
</dbReference>
<dbReference type="OrthoDB" id="9803554at2"/>
<proteinExistence type="inferred from homology"/>
<dbReference type="Pfam" id="PF01751">
    <property type="entry name" value="Toprim"/>
    <property type="match status" value="1"/>
</dbReference>
<feature type="domain" description="Toprim" evidence="13">
    <location>
        <begin position="3"/>
        <end position="138"/>
    </location>
</feature>
<evidence type="ECO:0000259" key="13">
    <source>
        <dbReference type="PROSITE" id="PS50880"/>
    </source>
</evidence>
<dbReference type="EMBL" id="CZAW01000002">
    <property type="protein sequence ID" value="CUP01274.1"/>
    <property type="molecule type" value="Genomic_DNA"/>
</dbReference>
<dbReference type="Pfam" id="PF01131">
    <property type="entry name" value="Topoisom_bac"/>
    <property type="match status" value="1"/>
</dbReference>
<dbReference type="SMART" id="SM00493">
    <property type="entry name" value="TOPRIM"/>
    <property type="match status" value="1"/>
</dbReference>
<dbReference type="InterPro" id="IPR003602">
    <property type="entry name" value="Topo_IA_DNA-bd_dom"/>
</dbReference>
<keyword evidence="7" id="KW-0238">DNA-binding</keyword>
<protein>
    <recommendedName>
        <fullName evidence="3">DNA topoisomerase</fullName>
        <ecNumber evidence="3">5.6.2.1</ecNumber>
    </recommendedName>
    <alternativeName>
        <fullName evidence="12">Omega-protein</fullName>
    </alternativeName>
    <alternativeName>
        <fullName evidence="11">Relaxing enzyme</fullName>
    </alternativeName>
    <alternativeName>
        <fullName evidence="9">Swivelase</fullName>
    </alternativeName>
    <alternativeName>
        <fullName evidence="10">Untwisting enzyme</fullName>
    </alternativeName>
</protein>
<evidence type="ECO:0000313" key="16">
    <source>
        <dbReference type="Proteomes" id="UP000095712"/>
    </source>
</evidence>
<keyword evidence="6" id="KW-0799">Topoisomerase</keyword>
<dbReference type="PROSITE" id="PS50880">
    <property type="entry name" value="TOPRIM"/>
    <property type="match status" value="1"/>
</dbReference>
<reference evidence="15 16" key="1">
    <citation type="submission" date="2015-09" db="EMBL/GenBank/DDBJ databases">
        <authorList>
            <consortium name="Pathogen Informatics"/>
        </authorList>
    </citation>
    <scope>NUCLEOTIDE SEQUENCE [LARGE SCALE GENOMIC DNA]</scope>
    <source>
        <strain evidence="15 16">2789STDY5834911</strain>
    </source>
</reference>
<evidence type="ECO:0000256" key="7">
    <source>
        <dbReference type="ARBA" id="ARBA00023125"/>
    </source>
</evidence>
<evidence type="ECO:0000256" key="12">
    <source>
        <dbReference type="ARBA" id="ARBA00032877"/>
    </source>
</evidence>
<evidence type="ECO:0000256" key="10">
    <source>
        <dbReference type="ARBA" id="ARBA00031985"/>
    </source>
</evidence>
<evidence type="ECO:0000256" key="9">
    <source>
        <dbReference type="ARBA" id="ARBA00030003"/>
    </source>
</evidence>
<dbReference type="GO" id="GO:0043597">
    <property type="term" value="C:cytoplasmic replication fork"/>
    <property type="evidence" value="ECO:0007669"/>
    <property type="project" value="TreeGrafter"/>
</dbReference>
<evidence type="ECO:0000256" key="11">
    <source>
        <dbReference type="ARBA" id="ARBA00032235"/>
    </source>
</evidence>
<dbReference type="SMART" id="SM00437">
    <property type="entry name" value="TOP1Ac"/>
    <property type="match status" value="1"/>
</dbReference>
<evidence type="ECO:0000256" key="8">
    <source>
        <dbReference type="ARBA" id="ARBA00023235"/>
    </source>
</evidence>
<dbReference type="PANTHER" id="PTHR11390:SF21">
    <property type="entry name" value="DNA TOPOISOMERASE 3-ALPHA"/>
    <property type="match status" value="1"/>
</dbReference>
<dbReference type="RefSeq" id="WP_055149116.1">
    <property type="nucleotide sequence ID" value="NZ_CZAW01000002.1"/>
</dbReference>
<dbReference type="InterPro" id="IPR003601">
    <property type="entry name" value="Topo_IA_2"/>
</dbReference>
<keyword evidence="8 15" id="KW-0413">Isomerase</keyword>
<dbReference type="InterPro" id="IPR006171">
    <property type="entry name" value="TOPRIM_dom"/>
</dbReference>
<dbReference type="InterPro" id="IPR023406">
    <property type="entry name" value="Topo_IA_AS"/>
</dbReference>
<gene>
    <name evidence="15" type="primary">topB_2</name>
    <name evidence="15" type="ORF">ERS852523_00248</name>
</gene>
<dbReference type="Gene3D" id="3.40.50.140">
    <property type="match status" value="1"/>
</dbReference>
<comment type="similarity">
    <text evidence="2">Belongs to the type IA topoisomerase family.</text>
</comment>
<dbReference type="PROSITE" id="PS00396">
    <property type="entry name" value="TOPO_IA_1"/>
    <property type="match status" value="1"/>
</dbReference>
<accession>A0A174JNA9</accession>
<dbReference type="InterPro" id="IPR034144">
    <property type="entry name" value="TOPRIM_TopoIII"/>
</dbReference>
<dbReference type="InterPro" id="IPR013826">
    <property type="entry name" value="Topo_IA_cen_sub3"/>
</dbReference>
<dbReference type="GO" id="GO:0006310">
    <property type="term" value="P:DNA recombination"/>
    <property type="evidence" value="ECO:0007669"/>
    <property type="project" value="TreeGrafter"/>
</dbReference>
<feature type="domain" description="Topo IA-type catalytic" evidence="14">
    <location>
        <begin position="153"/>
        <end position="581"/>
    </location>
</feature>
<evidence type="ECO:0000256" key="2">
    <source>
        <dbReference type="ARBA" id="ARBA00009446"/>
    </source>
</evidence>
<dbReference type="NCBIfam" id="NF005829">
    <property type="entry name" value="PRK07726.1"/>
    <property type="match status" value="1"/>
</dbReference>
<evidence type="ECO:0000256" key="4">
    <source>
        <dbReference type="ARBA" id="ARBA00022723"/>
    </source>
</evidence>
<dbReference type="CDD" id="cd03362">
    <property type="entry name" value="TOPRIM_TopoIA_TopoIII"/>
    <property type="match status" value="1"/>
</dbReference>
<dbReference type="GO" id="GO:0006281">
    <property type="term" value="P:DNA repair"/>
    <property type="evidence" value="ECO:0007669"/>
    <property type="project" value="TreeGrafter"/>
</dbReference>
<name>A0A174JNA9_9FIRM</name>
<dbReference type="Proteomes" id="UP000095712">
    <property type="component" value="Unassembled WGS sequence"/>
</dbReference>
<dbReference type="InterPro" id="IPR000380">
    <property type="entry name" value="Topo_IA"/>
</dbReference>
<dbReference type="GO" id="GO:0003917">
    <property type="term" value="F:DNA topoisomerase type I (single strand cut, ATP-independent) activity"/>
    <property type="evidence" value="ECO:0007669"/>
    <property type="project" value="UniProtKB-EC"/>
</dbReference>
<dbReference type="InterPro" id="IPR023405">
    <property type="entry name" value="Topo_IA_core_domain"/>
</dbReference>
<dbReference type="InterPro" id="IPR013825">
    <property type="entry name" value="Topo_IA_cen_sub2"/>
</dbReference>
<dbReference type="Gene3D" id="1.10.290.10">
    <property type="entry name" value="Topoisomerase I, domain 4"/>
    <property type="match status" value="1"/>
</dbReference>
<dbReference type="Gene3D" id="2.70.20.10">
    <property type="entry name" value="Topoisomerase I, domain 3"/>
    <property type="match status" value="1"/>
</dbReference>